<name>A0ABX6NZY5_9BURK</name>
<dbReference type="PANTHER" id="PTHR30346:SF28">
    <property type="entry name" value="HTH-TYPE TRANSCRIPTIONAL REGULATOR CYNR"/>
    <property type="match status" value="1"/>
</dbReference>
<dbReference type="Proteomes" id="UP000500826">
    <property type="component" value="Chromosome"/>
</dbReference>
<proteinExistence type="inferred from homology"/>
<organism evidence="6 7">
    <name type="scientific">Ramlibacter terrae</name>
    <dbReference type="NCBI Taxonomy" id="2732511"/>
    <lineage>
        <taxon>Bacteria</taxon>
        <taxon>Pseudomonadati</taxon>
        <taxon>Pseudomonadota</taxon>
        <taxon>Betaproteobacteria</taxon>
        <taxon>Burkholderiales</taxon>
        <taxon>Comamonadaceae</taxon>
        <taxon>Ramlibacter</taxon>
    </lineage>
</organism>
<keyword evidence="4" id="KW-0804">Transcription</keyword>
<keyword evidence="7" id="KW-1185">Reference proteome</keyword>
<comment type="similarity">
    <text evidence="1">Belongs to the LysR transcriptional regulatory family.</text>
</comment>
<dbReference type="InterPro" id="IPR036390">
    <property type="entry name" value="WH_DNA-bd_sf"/>
</dbReference>
<gene>
    <name evidence="6" type="ORF">HK414_01400</name>
</gene>
<dbReference type="EMBL" id="CP053418">
    <property type="protein sequence ID" value="QJW83351.1"/>
    <property type="molecule type" value="Genomic_DNA"/>
</dbReference>
<evidence type="ECO:0000256" key="1">
    <source>
        <dbReference type="ARBA" id="ARBA00009437"/>
    </source>
</evidence>
<evidence type="ECO:0000256" key="2">
    <source>
        <dbReference type="ARBA" id="ARBA00023015"/>
    </source>
</evidence>
<evidence type="ECO:0000313" key="6">
    <source>
        <dbReference type="EMBL" id="QJW83351.1"/>
    </source>
</evidence>
<dbReference type="Gene3D" id="1.10.10.10">
    <property type="entry name" value="Winged helix-like DNA-binding domain superfamily/Winged helix DNA-binding domain"/>
    <property type="match status" value="1"/>
</dbReference>
<dbReference type="Pfam" id="PF00126">
    <property type="entry name" value="HTH_1"/>
    <property type="match status" value="1"/>
</dbReference>
<sequence>MPESNFRGGHGQSQLLERLNLNHLPAFLAVAEHCSFRAAAQRMHISQSALSVQIRQLERMLGVPLFHRTTRSVNLTAEGQRLQAVARRATEELGQIAMELREDAQLQRGVVNVAVLPSLAATGCRVRCAASRCGTRASRSACAMRIHGCARTGAAGPRAHGADVPQ</sequence>
<protein>
    <submittedName>
        <fullName evidence="6">LysR family transcriptional regulator</fullName>
    </submittedName>
</protein>
<dbReference type="SUPFAM" id="SSF46785">
    <property type="entry name" value="Winged helix' DNA-binding domain"/>
    <property type="match status" value="1"/>
</dbReference>
<evidence type="ECO:0000313" key="7">
    <source>
        <dbReference type="Proteomes" id="UP000500826"/>
    </source>
</evidence>
<dbReference type="InterPro" id="IPR036388">
    <property type="entry name" value="WH-like_DNA-bd_sf"/>
</dbReference>
<evidence type="ECO:0000256" key="4">
    <source>
        <dbReference type="ARBA" id="ARBA00023163"/>
    </source>
</evidence>
<dbReference type="PRINTS" id="PR00039">
    <property type="entry name" value="HTHLYSR"/>
</dbReference>
<feature type="domain" description="HTH lysR-type" evidence="5">
    <location>
        <begin position="19"/>
        <end position="76"/>
    </location>
</feature>
<dbReference type="PANTHER" id="PTHR30346">
    <property type="entry name" value="TRANSCRIPTIONAL DUAL REGULATOR HCAR-RELATED"/>
    <property type="match status" value="1"/>
</dbReference>
<evidence type="ECO:0000256" key="3">
    <source>
        <dbReference type="ARBA" id="ARBA00023125"/>
    </source>
</evidence>
<dbReference type="PROSITE" id="PS50931">
    <property type="entry name" value="HTH_LYSR"/>
    <property type="match status" value="1"/>
</dbReference>
<keyword evidence="3" id="KW-0238">DNA-binding</keyword>
<dbReference type="InterPro" id="IPR000847">
    <property type="entry name" value="LysR_HTH_N"/>
</dbReference>
<reference evidence="6 7" key="1">
    <citation type="submission" date="2020-05" db="EMBL/GenBank/DDBJ databases">
        <title>Ramlibacter rhizophilus sp. nov., isolated from rhizosphere soil of national flower Mugunghwa from South Korea.</title>
        <authorList>
            <person name="Zheng-Fei Y."/>
            <person name="Huan T."/>
        </authorList>
    </citation>
    <scope>NUCLEOTIDE SEQUENCE [LARGE SCALE GENOMIC DNA]</scope>
    <source>
        <strain evidence="6 7">H242</strain>
    </source>
</reference>
<accession>A0ABX6NZY5</accession>
<evidence type="ECO:0000259" key="5">
    <source>
        <dbReference type="PROSITE" id="PS50931"/>
    </source>
</evidence>
<keyword evidence="2" id="KW-0805">Transcription regulation</keyword>